<keyword evidence="4" id="KW-1185">Reference proteome</keyword>
<dbReference type="GO" id="GO:0005886">
    <property type="term" value="C:plasma membrane"/>
    <property type="evidence" value="ECO:0007669"/>
    <property type="project" value="UniProtKB-SubCell"/>
</dbReference>
<keyword evidence="1" id="KW-0813">Transport</keyword>
<feature type="transmembrane region" description="Helical" evidence="1">
    <location>
        <begin position="181"/>
        <end position="203"/>
    </location>
</feature>
<comment type="subcellular location">
    <subcellularLocation>
        <location evidence="1">Cell membrane</location>
        <topology evidence="1">Multi-pass membrane protein</topology>
    </subcellularLocation>
</comment>
<dbReference type="InterPro" id="IPR003744">
    <property type="entry name" value="YhhQ"/>
</dbReference>
<dbReference type="Proteomes" id="UP000198398">
    <property type="component" value="Chromosome"/>
</dbReference>
<proteinExistence type="inferred from homology"/>
<sequence length="255" mass="27276">MTTDKNSSPPPEQSGRPAGAVYADRGSSHFDILLAAMVTVVVLSGIGAAKGVSFGTIPGTGFEILTDGGFFLFPLAYVLGDIITELYGARSARRAILTSFAVSILASLSYQVIIALPPFPGEFGQAKQEALELALGPVWIIVLAGLAAFLVGQSLNSFVVTRMKRRMGERGLIPRLFTSSGLGELVDTIIFCSIASVAIGITTFEQWAEYTLLGFVYKVLVQYAMIPVTSAVIRWLKRTDTSYQQRLAAARQSAA</sequence>
<feature type="transmembrane region" description="Helical" evidence="1">
    <location>
        <begin position="95"/>
        <end position="116"/>
    </location>
</feature>
<protein>
    <recommendedName>
        <fullName evidence="1">Probable queuosine precursor transporter</fullName>
        <shortName evidence="1">Q precursor transporter</shortName>
    </recommendedName>
</protein>
<feature type="transmembrane region" description="Helical" evidence="1">
    <location>
        <begin position="32"/>
        <end position="49"/>
    </location>
</feature>
<dbReference type="PANTHER" id="PTHR34300:SF2">
    <property type="entry name" value="QUEUOSINE PRECURSOR TRANSPORTER-RELATED"/>
    <property type="match status" value="1"/>
</dbReference>
<reference evidence="4" key="1">
    <citation type="submission" date="2017-07" db="EMBL/GenBank/DDBJ databases">
        <title>Brachybacterium sp. VR2415.</title>
        <authorList>
            <person name="Tak E.J."/>
            <person name="Bae J.-W."/>
        </authorList>
    </citation>
    <scope>NUCLEOTIDE SEQUENCE [LARGE SCALE GENOMIC DNA]</scope>
    <source>
        <strain evidence="4">VR2415</strain>
    </source>
</reference>
<dbReference type="OrthoDB" id="9805479at2"/>
<dbReference type="PANTHER" id="PTHR34300">
    <property type="entry name" value="QUEUOSINE PRECURSOR TRANSPORTER-RELATED"/>
    <property type="match status" value="1"/>
</dbReference>
<dbReference type="AlphaFoldDB" id="A0A220U9J8"/>
<dbReference type="Pfam" id="PF02592">
    <property type="entry name" value="Vut_1"/>
    <property type="match status" value="1"/>
</dbReference>
<keyword evidence="1" id="KW-0812">Transmembrane</keyword>
<keyword evidence="1" id="KW-1003">Cell membrane</keyword>
<evidence type="ECO:0000256" key="1">
    <source>
        <dbReference type="HAMAP-Rule" id="MF_02088"/>
    </source>
</evidence>
<evidence type="ECO:0000313" key="3">
    <source>
        <dbReference type="EMBL" id="ASK64551.1"/>
    </source>
</evidence>
<keyword evidence="1" id="KW-0472">Membrane</keyword>
<dbReference type="NCBIfam" id="TIGR00697">
    <property type="entry name" value="queuosine precursor transporter"/>
    <property type="match status" value="1"/>
</dbReference>
<feature type="transmembrane region" description="Helical" evidence="1">
    <location>
        <begin position="215"/>
        <end position="236"/>
    </location>
</feature>
<name>A0A220U9J8_9MICO</name>
<keyword evidence="1" id="KW-1133">Transmembrane helix</keyword>
<feature type="transmembrane region" description="Helical" evidence="1">
    <location>
        <begin position="69"/>
        <end position="88"/>
    </location>
</feature>
<comment type="similarity">
    <text evidence="1">Belongs to the vitamin uptake transporter (VUT/ECF) (TC 2.A.88) family. Q precursor transporter subfamily.</text>
</comment>
<accession>A0A220U9J8</accession>
<feature type="transmembrane region" description="Helical" evidence="1">
    <location>
        <begin position="136"/>
        <end position="160"/>
    </location>
</feature>
<dbReference type="EMBL" id="CP022316">
    <property type="protein sequence ID" value="ASK64551.1"/>
    <property type="molecule type" value="Genomic_DNA"/>
</dbReference>
<feature type="region of interest" description="Disordered" evidence="2">
    <location>
        <begin position="1"/>
        <end position="20"/>
    </location>
</feature>
<dbReference type="HAMAP" id="MF_02088">
    <property type="entry name" value="Q_prec_transport"/>
    <property type="match status" value="1"/>
</dbReference>
<evidence type="ECO:0000256" key="2">
    <source>
        <dbReference type="SAM" id="MobiDB-lite"/>
    </source>
</evidence>
<dbReference type="KEGG" id="brv:CFK39_00360"/>
<gene>
    <name evidence="3" type="ORF">CFK39_00360</name>
</gene>
<evidence type="ECO:0000313" key="4">
    <source>
        <dbReference type="Proteomes" id="UP000198398"/>
    </source>
</evidence>
<organism evidence="3 4">
    <name type="scientific">Brachybacterium avium</name>
    <dbReference type="NCBI Taxonomy" id="2017485"/>
    <lineage>
        <taxon>Bacteria</taxon>
        <taxon>Bacillati</taxon>
        <taxon>Actinomycetota</taxon>
        <taxon>Actinomycetes</taxon>
        <taxon>Micrococcales</taxon>
        <taxon>Dermabacteraceae</taxon>
        <taxon>Brachybacterium</taxon>
    </lineage>
</organism>
<comment type="function">
    <text evidence="1">Involved in the import of queuosine (Q) precursors, required for Q precursor salvage.</text>
</comment>
<dbReference type="RefSeq" id="WP_089063800.1">
    <property type="nucleotide sequence ID" value="NZ_CP022316.1"/>
</dbReference>
<dbReference type="GO" id="GO:0022857">
    <property type="term" value="F:transmembrane transporter activity"/>
    <property type="evidence" value="ECO:0007669"/>
    <property type="project" value="UniProtKB-UniRule"/>
</dbReference>